<feature type="domain" description="DUF7025" evidence="2">
    <location>
        <begin position="288"/>
        <end position="335"/>
    </location>
</feature>
<feature type="region of interest" description="Disordered" evidence="1">
    <location>
        <begin position="1"/>
        <end position="43"/>
    </location>
</feature>
<evidence type="ECO:0000259" key="2">
    <source>
        <dbReference type="Pfam" id="PF22942"/>
    </source>
</evidence>
<reference evidence="4" key="1">
    <citation type="journal article" date="2017" name="Nat. Microbiol.">
        <title>Global analysis of biosynthetic gene clusters reveals vast potential of secondary metabolite production in Penicillium species.</title>
        <authorList>
            <person name="Nielsen J.C."/>
            <person name="Grijseels S."/>
            <person name="Prigent S."/>
            <person name="Ji B."/>
            <person name="Dainat J."/>
            <person name="Nielsen K.F."/>
            <person name="Frisvad J.C."/>
            <person name="Workman M."/>
            <person name="Nielsen J."/>
        </authorList>
    </citation>
    <scope>NUCLEOTIDE SEQUENCE [LARGE SCALE GENOMIC DNA]</scope>
    <source>
        <strain evidence="4">IBT 29486</strain>
    </source>
</reference>
<accession>A0A1V6QYP1</accession>
<dbReference type="Pfam" id="PF22942">
    <property type="entry name" value="DUF7025"/>
    <property type="match status" value="1"/>
</dbReference>
<evidence type="ECO:0000313" key="4">
    <source>
        <dbReference type="Proteomes" id="UP000191518"/>
    </source>
</evidence>
<dbReference type="AlphaFoldDB" id="A0A1V6QYP1"/>
<dbReference type="PANTHER" id="PTHR46411:SF1">
    <property type="entry name" value="FAMILY ATPASE, PUTATIVE (AFU_ORTHOLOGUE AFUA_7G05752)-RELATED"/>
    <property type="match status" value="1"/>
</dbReference>
<sequence length="368" mass="41189">MAPAHSDPDMPSSEHSMALKRISPSQQGLTPPDSPTKGSASVQSTVKDLKHLFGVFLEKTLFDLTNQEPPNTPVSQDQFPPGPDMARLKQLLVKLTRDERASGELSVATKPARSSSASNEQEENVQAVDEIDLESPICTTPDDFKSFEKRASKSHFRTVMETWDKEACKYTITEPVETSGGVDDYAEYAFVVRECVDRTSKEIVSFIDIKSEGLRDILRDVLHDIKAVSLMEDKPSIEQNFLFHFLPELDRCAENMDSSSDHESAHAKHLLLLIDHLKHAHTSTLQRLESMLQHGHITYNLLWALFKPGCYVYTTCIGTKEPRCVVFDAGEEKAHKWARTPGPKPNPQWAMGWARLRGPNPRPTDGGP</sequence>
<gene>
    <name evidence="3" type="ORF">PENVUL_c144G03947</name>
</gene>
<dbReference type="Proteomes" id="UP000191518">
    <property type="component" value="Unassembled WGS sequence"/>
</dbReference>
<name>A0A1V6QYP1_9EURO</name>
<protein>
    <recommendedName>
        <fullName evidence="2">DUF7025 domain-containing protein</fullName>
    </recommendedName>
</protein>
<feature type="region of interest" description="Disordered" evidence="1">
    <location>
        <begin position="102"/>
        <end position="126"/>
    </location>
</feature>
<dbReference type="PANTHER" id="PTHR46411">
    <property type="entry name" value="FAMILY ATPASE, PUTATIVE-RELATED"/>
    <property type="match status" value="1"/>
</dbReference>
<dbReference type="InterPro" id="IPR054289">
    <property type="entry name" value="DUF7025"/>
</dbReference>
<dbReference type="OrthoDB" id="4187177at2759"/>
<proteinExistence type="predicted"/>
<organism evidence="3 4">
    <name type="scientific">Penicillium vulpinum</name>
    <dbReference type="NCBI Taxonomy" id="29845"/>
    <lineage>
        <taxon>Eukaryota</taxon>
        <taxon>Fungi</taxon>
        <taxon>Dikarya</taxon>
        <taxon>Ascomycota</taxon>
        <taxon>Pezizomycotina</taxon>
        <taxon>Eurotiomycetes</taxon>
        <taxon>Eurotiomycetidae</taxon>
        <taxon>Eurotiales</taxon>
        <taxon>Aspergillaceae</taxon>
        <taxon>Penicillium</taxon>
    </lineage>
</organism>
<keyword evidence="4" id="KW-1185">Reference proteome</keyword>
<evidence type="ECO:0000256" key="1">
    <source>
        <dbReference type="SAM" id="MobiDB-lite"/>
    </source>
</evidence>
<evidence type="ECO:0000313" key="3">
    <source>
        <dbReference type="EMBL" id="OQD94309.1"/>
    </source>
</evidence>
<dbReference type="STRING" id="29845.A0A1V6QYP1"/>
<feature type="region of interest" description="Disordered" evidence="1">
    <location>
        <begin position="338"/>
        <end position="368"/>
    </location>
</feature>
<dbReference type="EMBL" id="MDYP01000143">
    <property type="protein sequence ID" value="OQD94309.1"/>
    <property type="molecule type" value="Genomic_DNA"/>
</dbReference>
<comment type="caution">
    <text evidence="3">The sequence shown here is derived from an EMBL/GenBank/DDBJ whole genome shotgun (WGS) entry which is preliminary data.</text>
</comment>